<evidence type="ECO:0000313" key="3">
    <source>
        <dbReference type="Proteomes" id="UP001500325"/>
    </source>
</evidence>
<gene>
    <name evidence="2" type="ORF">GCM10023215_57890</name>
</gene>
<reference evidence="3" key="1">
    <citation type="journal article" date="2019" name="Int. J. Syst. Evol. Microbiol.">
        <title>The Global Catalogue of Microorganisms (GCM) 10K type strain sequencing project: providing services to taxonomists for standard genome sequencing and annotation.</title>
        <authorList>
            <consortium name="The Broad Institute Genomics Platform"/>
            <consortium name="The Broad Institute Genome Sequencing Center for Infectious Disease"/>
            <person name="Wu L."/>
            <person name="Ma J."/>
        </authorList>
    </citation>
    <scope>NUCLEOTIDE SEQUENCE [LARGE SCALE GENOMIC DNA]</scope>
    <source>
        <strain evidence="3">JCM 18055</strain>
    </source>
</reference>
<proteinExistence type="predicted"/>
<keyword evidence="3" id="KW-1185">Reference proteome</keyword>
<name>A0ABP8XMB9_9PSEU</name>
<evidence type="ECO:0000256" key="1">
    <source>
        <dbReference type="SAM" id="MobiDB-lite"/>
    </source>
</evidence>
<dbReference type="Proteomes" id="UP001500325">
    <property type="component" value="Unassembled WGS sequence"/>
</dbReference>
<feature type="region of interest" description="Disordered" evidence="1">
    <location>
        <begin position="56"/>
        <end position="85"/>
    </location>
</feature>
<protein>
    <submittedName>
        <fullName evidence="2">Uncharacterized protein</fullName>
    </submittedName>
</protein>
<evidence type="ECO:0000313" key="2">
    <source>
        <dbReference type="EMBL" id="GAA4708818.1"/>
    </source>
</evidence>
<sequence>MTLATIPIRSHDRGSGPAARGEQSGVGRTDRTIEGRAGADGAGQWIICRAVGDPFPIAGTSGGAERRVGRTRTRRRPGGEGTRTAAVALRFDRHPHLARPSS</sequence>
<comment type="caution">
    <text evidence="2">The sequence shown here is derived from an EMBL/GenBank/DDBJ whole genome shotgun (WGS) entry which is preliminary data.</text>
</comment>
<feature type="region of interest" description="Disordered" evidence="1">
    <location>
        <begin position="1"/>
        <end position="39"/>
    </location>
</feature>
<dbReference type="EMBL" id="BAABIC010000026">
    <property type="protein sequence ID" value="GAA4708818.1"/>
    <property type="molecule type" value="Genomic_DNA"/>
</dbReference>
<organism evidence="2 3">
    <name type="scientific">Pseudonocardia yuanmonensis</name>
    <dbReference type="NCBI Taxonomy" id="1095914"/>
    <lineage>
        <taxon>Bacteria</taxon>
        <taxon>Bacillati</taxon>
        <taxon>Actinomycetota</taxon>
        <taxon>Actinomycetes</taxon>
        <taxon>Pseudonocardiales</taxon>
        <taxon>Pseudonocardiaceae</taxon>
        <taxon>Pseudonocardia</taxon>
    </lineage>
</organism>
<accession>A0ABP8XMB9</accession>